<dbReference type="GO" id="GO:0051999">
    <property type="term" value="P:mannosyl-inositol phosphorylceramide biosynthetic process"/>
    <property type="evidence" value="ECO:0007669"/>
    <property type="project" value="TreeGrafter"/>
</dbReference>
<dbReference type="eggNOG" id="COG3774">
    <property type="taxonomic scope" value="Bacteria"/>
</dbReference>
<dbReference type="PANTHER" id="PTHR32385">
    <property type="entry name" value="MANNOSYL PHOSPHORYLINOSITOL CERAMIDE SYNTHASE"/>
    <property type="match status" value="1"/>
</dbReference>
<protein>
    <recommendedName>
        <fullName evidence="3">Capsular polysaccharide synthesis protein</fullName>
    </recommendedName>
</protein>
<dbReference type="InterPro" id="IPR029044">
    <property type="entry name" value="Nucleotide-diphossugar_trans"/>
</dbReference>
<sequence>MNHLFSQFIQSAFFENKCIGLRKRFGFLSQAYNRAFDINLLQQGNRTESQAMAIEESHAALRQLKLPTSDSDVFPSSQMPKVIWLYWNTPIETAPEVVQLSIRSWRELNPGYDVNVLTDSNLSEVLGFDFNATFRLSTIRLSMAAKADILRLYLLSRFGGVWADSTTFCLEPLDNWLPDAMARHAFFSFRHNTNPTRPIEAWFLAAPKQSPVTRHTLKLFLDYVFKPRERSLFTSNKRKMMEKIGVTRNCRNTLYADTVYKAEQVGFMPYFTVGYFFNEALRKFYSPDMVQAFYDLPNAHAIHETEHQAFLSSVVSKQTYKGTYQSETLFLARREHLMSLLDKAKTSG</sequence>
<dbReference type="InterPro" id="IPR008441">
    <property type="entry name" value="AfumC-like_glycosyl_Trfase"/>
</dbReference>
<organism evidence="1 2">
    <name type="scientific">Vibrio proteolyticus NBRC 13287</name>
    <dbReference type="NCBI Taxonomy" id="1219065"/>
    <lineage>
        <taxon>Bacteria</taxon>
        <taxon>Pseudomonadati</taxon>
        <taxon>Pseudomonadota</taxon>
        <taxon>Gammaproteobacteria</taxon>
        <taxon>Vibrionales</taxon>
        <taxon>Vibrionaceae</taxon>
        <taxon>Vibrio</taxon>
    </lineage>
</organism>
<evidence type="ECO:0000313" key="1">
    <source>
        <dbReference type="EMBL" id="GAD66604.1"/>
    </source>
</evidence>
<dbReference type="GO" id="GO:0000030">
    <property type="term" value="F:mannosyltransferase activity"/>
    <property type="evidence" value="ECO:0007669"/>
    <property type="project" value="TreeGrafter"/>
</dbReference>
<reference evidence="1 2" key="1">
    <citation type="submission" date="2013-09" db="EMBL/GenBank/DDBJ databases">
        <title>Whole genome shotgun sequence of Vibrio proteolyticus NBRC 13287.</title>
        <authorList>
            <person name="Isaki S."/>
            <person name="Hosoyama A."/>
            <person name="Numata M."/>
            <person name="Hashimoto M."/>
            <person name="Hosoyama Y."/>
            <person name="Tsuchikane K."/>
            <person name="Noguchi M."/>
            <person name="Hirakata S."/>
            <person name="Ichikawa N."/>
            <person name="Ohji S."/>
            <person name="Yamazoe A."/>
            <person name="Fujita N."/>
        </authorList>
    </citation>
    <scope>NUCLEOTIDE SEQUENCE [LARGE SCALE GENOMIC DNA]</scope>
    <source>
        <strain evidence="1 2">NBRC 13287</strain>
    </source>
</reference>
<dbReference type="SUPFAM" id="SSF53448">
    <property type="entry name" value="Nucleotide-diphospho-sugar transferases"/>
    <property type="match status" value="1"/>
</dbReference>
<dbReference type="AlphaFoldDB" id="U3B9V6"/>
<proteinExistence type="predicted"/>
<accession>U3B9V6</accession>
<evidence type="ECO:0000313" key="2">
    <source>
        <dbReference type="Proteomes" id="UP000016570"/>
    </source>
</evidence>
<evidence type="ECO:0008006" key="3">
    <source>
        <dbReference type="Google" id="ProtNLM"/>
    </source>
</evidence>
<comment type="caution">
    <text evidence="1">The sequence shown here is derived from an EMBL/GenBank/DDBJ whole genome shotgun (WGS) entry which is preliminary data.</text>
</comment>
<dbReference type="RefSeq" id="WP_021704584.1">
    <property type="nucleotide sequence ID" value="NZ_BATJ01000004.1"/>
</dbReference>
<dbReference type="Gene3D" id="3.90.550.20">
    <property type="match status" value="1"/>
</dbReference>
<name>U3B9V6_VIBPR</name>
<dbReference type="Pfam" id="PF05704">
    <property type="entry name" value="Caps_synth"/>
    <property type="match status" value="1"/>
</dbReference>
<dbReference type="STRING" id="1219065.VPR01S_04_02090"/>
<gene>
    <name evidence="1" type="ORF">VPR01S_04_02090</name>
</gene>
<dbReference type="Proteomes" id="UP000016570">
    <property type="component" value="Unassembled WGS sequence"/>
</dbReference>
<keyword evidence="2" id="KW-1185">Reference proteome</keyword>
<dbReference type="InterPro" id="IPR051706">
    <property type="entry name" value="Glycosyltransferase_domain"/>
</dbReference>
<dbReference type="GO" id="GO:0016020">
    <property type="term" value="C:membrane"/>
    <property type="evidence" value="ECO:0007669"/>
    <property type="project" value="GOC"/>
</dbReference>
<dbReference type="EMBL" id="BATJ01000004">
    <property type="protein sequence ID" value="GAD66604.1"/>
    <property type="molecule type" value="Genomic_DNA"/>
</dbReference>
<dbReference type="PANTHER" id="PTHR32385:SF15">
    <property type="entry name" value="INOSITOL PHOSPHOCERAMIDE MANNOSYLTRANSFERASE 1"/>
    <property type="match status" value="1"/>
</dbReference>